<name>A0A5E4Z4W8_9BURK</name>
<evidence type="ECO:0000313" key="4">
    <source>
        <dbReference type="Proteomes" id="UP000333828"/>
    </source>
</evidence>
<dbReference type="Pfam" id="PF00805">
    <property type="entry name" value="Pentapeptide"/>
    <property type="match status" value="3"/>
</dbReference>
<keyword evidence="4" id="KW-1185">Reference proteome</keyword>
<protein>
    <submittedName>
        <fullName evidence="3">Secreted effector protein PipB2</fullName>
    </submittedName>
</protein>
<keyword evidence="1" id="KW-0677">Repeat</keyword>
<dbReference type="EMBL" id="CABPSI010000007">
    <property type="protein sequence ID" value="VVE56291.1"/>
    <property type="molecule type" value="Genomic_DNA"/>
</dbReference>
<evidence type="ECO:0000313" key="3">
    <source>
        <dbReference type="EMBL" id="VVE56291.1"/>
    </source>
</evidence>
<evidence type="ECO:0000256" key="1">
    <source>
        <dbReference type="ARBA" id="ARBA00022737"/>
    </source>
</evidence>
<dbReference type="PANTHER" id="PTHR47485:SF1">
    <property type="entry name" value="THYLAKOID LUMENAL 17.4 KDA PROTEIN, CHLOROPLASTIC"/>
    <property type="match status" value="1"/>
</dbReference>
<feature type="compositionally biased region" description="Polar residues" evidence="2">
    <location>
        <begin position="1"/>
        <end position="14"/>
    </location>
</feature>
<dbReference type="Gene3D" id="2.160.20.80">
    <property type="entry name" value="E3 ubiquitin-protein ligase SopA"/>
    <property type="match status" value="2"/>
</dbReference>
<feature type="compositionally biased region" description="Basic and acidic residues" evidence="2">
    <location>
        <begin position="83"/>
        <end position="95"/>
    </location>
</feature>
<dbReference type="SUPFAM" id="SSF141571">
    <property type="entry name" value="Pentapeptide repeat-like"/>
    <property type="match status" value="2"/>
</dbReference>
<accession>A0A5E4Z4W8</accession>
<dbReference type="RefSeq" id="WP_150686420.1">
    <property type="nucleotide sequence ID" value="NZ_CABPSI010000007.1"/>
</dbReference>
<feature type="region of interest" description="Disordered" evidence="2">
    <location>
        <begin position="1"/>
        <end position="25"/>
    </location>
</feature>
<feature type="compositionally biased region" description="Low complexity" evidence="2">
    <location>
        <begin position="658"/>
        <end position="672"/>
    </location>
</feature>
<dbReference type="PANTHER" id="PTHR47485">
    <property type="entry name" value="THYLAKOID LUMENAL 17.4 KDA PROTEIN, CHLOROPLASTIC"/>
    <property type="match status" value="1"/>
</dbReference>
<feature type="region of interest" description="Disordered" evidence="2">
    <location>
        <begin position="651"/>
        <end position="673"/>
    </location>
</feature>
<feature type="region of interest" description="Disordered" evidence="2">
    <location>
        <begin position="83"/>
        <end position="105"/>
    </location>
</feature>
<organism evidence="3 4">
    <name type="scientific">Pandoraea iniqua</name>
    <dbReference type="NCBI Taxonomy" id="2508288"/>
    <lineage>
        <taxon>Bacteria</taxon>
        <taxon>Pseudomonadati</taxon>
        <taxon>Pseudomonadota</taxon>
        <taxon>Betaproteobacteria</taxon>
        <taxon>Burkholderiales</taxon>
        <taxon>Burkholderiaceae</taxon>
        <taxon>Pandoraea</taxon>
    </lineage>
</organism>
<dbReference type="InterPro" id="IPR001646">
    <property type="entry name" value="5peptide_repeat"/>
</dbReference>
<reference evidence="3 4" key="1">
    <citation type="submission" date="2019-08" db="EMBL/GenBank/DDBJ databases">
        <authorList>
            <person name="Peeters C."/>
        </authorList>
    </citation>
    <scope>NUCLEOTIDE SEQUENCE [LARGE SCALE GENOMIC DNA]</scope>
    <source>
        <strain evidence="3 4">LMG 31115</strain>
    </source>
</reference>
<evidence type="ECO:0000256" key="2">
    <source>
        <dbReference type="SAM" id="MobiDB-lite"/>
    </source>
</evidence>
<dbReference type="Proteomes" id="UP000333828">
    <property type="component" value="Unassembled WGS sequence"/>
</dbReference>
<gene>
    <name evidence="3" type="primary">pipB2_3</name>
    <name evidence="3" type="ORF">PIN31115_05053</name>
</gene>
<sequence>MVLFSSTSPPTQRYPSVRPAERMSAEDAVSYHDLEQRSAAPPEALRRLILCADKDERRVIGQQVAWLVHVLGQDVAMPARHAVSDYSDHSDRHDAPGSTRRASQSALPFDEQALAHAWRLRFSHLAPDGKIADALRALIRWCSESQAPASAAHAATATQPTQWHWVALADAGGFDVSRCHDAPVREWPAAVLGVALTLTHLRNADLPDLSVPMADLRGVQASGARLSHGGFDGVQWGGASLNGAMLDRTRNVGADFEGADLRDATFRAADLSGARLSKVRAQGADFRFAAMTGADFSDAQCDGVAFAHNRLDDASLRRTRLQRASFYDCRATGMRLTGASAAKSQWDEVTMVRGCVAGADLRRAVFRHCELTGLNAREAKLDGVLFFASDLRDAHFGGASLNSLRVGPGCHLGGTQWQGAQIRLDADWLRALSPAALGEVVQSWMTLPFDQPALRADVFGQLLRALAGRSGVIPSWLGEASPSIPLLARLRIDVQHSEWLGRLLAAEPALGGVGELDGFAQLRAQWLTRAIGDLSAAPLSRVQAAWVLPALLQALLEHCLTHAPEAVWPLAGAVCQTLYWAEAGVAGIADADTQALRKAWHDALPAHLHSALSVDGTDAFGPKSFVLISADGRVGMRVPQQLLAAGLEGDVRDGEPVAPTASNTTDATASDPTTRRISNGWQWLGIRVATCEQGVGGVEGVAGVDGPYAPGDMSQLHTLIRDFGCLRDIWPTEHTLAAFVRLLGRWLGDAGGDAAKAILHSDAAPGESLQSVALSTSDRVGALVGTAAQPDSGRLRPLAHLDIDDVFRAVVSTTPETEVASPSSRQAMQATQRTRLLAIAAGLTWLAVQPECQAVRHAGTRTPTMPEQAAGLLQPDLLKHYALAAFNDAMSHERAWRELPQSRILRAHLADPACDAETLAGALAGWLASPTIQGTAGLTGFLAQTLPWFWLARLPLTPADTAALLSVSPAANESGMTPISPDNAL</sequence>
<dbReference type="AlphaFoldDB" id="A0A5E4Z4W8"/>
<proteinExistence type="predicted"/>